<protein>
    <submittedName>
        <fullName evidence="2">Uncharacterized protein</fullName>
    </submittedName>
</protein>
<keyword evidence="1" id="KW-1185">Reference proteome</keyword>
<accession>A0A915CR16</accession>
<reference evidence="2" key="1">
    <citation type="submission" date="2022-11" db="UniProtKB">
        <authorList>
            <consortium name="WormBaseParasite"/>
        </authorList>
    </citation>
    <scope>IDENTIFICATION</scope>
</reference>
<name>A0A915CR16_9BILA</name>
<dbReference type="Proteomes" id="UP000887574">
    <property type="component" value="Unplaced"/>
</dbReference>
<evidence type="ECO:0000313" key="1">
    <source>
        <dbReference type="Proteomes" id="UP000887574"/>
    </source>
</evidence>
<proteinExistence type="predicted"/>
<dbReference type="AlphaFoldDB" id="A0A915CR16"/>
<sequence length="177" mass="20014">MEAGGHPRSKAGSVHSASKKYSIFRSSIRDRIKKEQNLLLSKYLYVFLYNSQKYFRLRNTSTSGKNRKRLRGGGRLLTFADSDRELATWIIGQGAKNLRVSKTCGLRHFRLAAAPAVQVVLLTFTCYYLNLNIHNFSYKSIYATDETAVELDPSGGKCIDERGAREHILKFGLLCNT</sequence>
<evidence type="ECO:0000313" key="2">
    <source>
        <dbReference type="WBParaSite" id="jg11290"/>
    </source>
</evidence>
<organism evidence="1 2">
    <name type="scientific">Ditylenchus dipsaci</name>
    <dbReference type="NCBI Taxonomy" id="166011"/>
    <lineage>
        <taxon>Eukaryota</taxon>
        <taxon>Metazoa</taxon>
        <taxon>Ecdysozoa</taxon>
        <taxon>Nematoda</taxon>
        <taxon>Chromadorea</taxon>
        <taxon>Rhabditida</taxon>
        <taxon>Tylenchina</taxon>
        <taxon>Tylenchomorpha</taxon>
        <taxon>Sphaerularioidea</taxon>
        <taxon>Anguinidae</taxon>
        <taxon>Anguininae</taxon>
        <taxon>Ditylenchus</taxon>
    </lineage>
</organism>
<dbReference type="WBParaSite" id="jg11290">
    <property type="protein sequence ID" value="jg11290"/>
    <property type="gene ID" value="jg11290"/>
</dbReference>